<feature type="signal peptide" evidence="1">
    <location>
        <begin position="1"/>
        <end position="21"/>
    </location>
</feature>
<name>A0A974H2V5_XENLA</name>
<dbReference type="AlphaFoldDB" id="A0A974H2V5"/>
<accession>A0A974H2V5</accession>
<organism evidence="2 3">
    <name type="scientific">Xenopus laevis</name>
    <name type="common">African clawed frog</name>
    <dbReference type="NCBI Taxonomy" id="8355"/>
    <lineage>
        <taxon>Eukaryota</taxon>
        <taxon>Metazoa</taxon>
        <taxon>Chordata</taxon>
        <taxon>Craniata</taxon>
        <taxon>Vertebrata</taxon>
        <taxon>Euteleostomi</taxon>
        <taxon>Amphibia</taxon>
        <taxon>Batrachia</taxon>
        <taxon>Anura</taxon>
        <taxon>Pipoidea</taxon>
        <taxon>Pipidae</taxon>
        <taxon>Xenopodinae</taxon>
        <taxon>Xenopus</taxon>
        <taxon>Xenopus</taxon>
    </lineage>
</organism>
<proteinExistence type="predicted"/>
<dbReference type="EMBL" id="CM004482">
    <property type="protein sequence ID" value="OCT62882.1"/>
    <property type="molecule type" value="Genomic_DNA"/>
</dbReference>
<reference evidence="3" key="1">
    <citation type="journal article" date="2016" name="Nature">
        <title>Genome evolution in the allotetraploid frog Xenopus laevis.</title>
        <authorList>
            <person name="Session A.M."/>
            <person name="Uno Y."/>
            <person name="Kwon T."/>
            <person name="Chapman J.A."/>
            <person name="Toyoda A."/>
            <person name="Takahashi S."/>
            <person name="Fukui A."/>
            <person name="Hikosaka A."/>
            <person name="Suzuki A."/>
            <person name="Kondo M."/>
            <person name="van Heeringen S.J."/>
            <person name="Quigley I."/>
            <person name="Heinz S."/>
            <person name="Ogino H."/>
            <person name="Ochi H."/>
            <person name="Hellsten U."/>
            <person name="Lyons J.B."/>
            <person name="Simakov O."/>
            <person name="Putnam N."/>
            <person name="Stites J."/>
            <person name="Kuroki Y."/>
            <person name="Tanaka T."/>
            <person name="Michiue T."/>
            <person name="Watanabe M."/>
            <person name="Bogdanovic O."/>
            <person name="Lister R."/>
            <person name="Georgiou G."/>
            <person name="Paranjpe S.S."/>
            <person name="van Kruijsbergen I."/>
            <person name="Shu S."/>
            <person name="Carlson J."/>
            <person name="Kinoshita T."/>
            <person name="Ohta Y."/>
            <person name="Mawaribuchi S."/>
            <person name="Jenkins J."/>
            <person name="Grimwood J."/>
            <person name="Schmutz J."/>
            <person name="Mitros T."/>
            <person name="Mozaffari S.V."/>
            <person name="Suzuki Y."/>
            <person name="Haramoto Y."/>
            <person name="Yamamoto T.S."/>
            <person name="Takagi C."/>
            <person name="Heald R."/>
            <person name="Miller K."/>
            <person name="Haudenschild C."/>
            <person name="Kitzman J."/>
            <person name="Nakayama T."/>
            <person name="Izutsu Y."/>
            <person name="Robert J."/>
            <person name="Fortriede J."/>
            <person name="Burns K."/>
            <person name="Lotay V."/>
            <person name="Karimi K."/>
            <person name="Yasuoka Y."/>
            <person name="Dichmann D.S."/>
            <person name="Flajnik M.F."/>
            <person name="Houston D.W."/>
            <person name="Shendure J."/>
            <person name="DuPasquier L."/>
            <person name="Vize P.D."/>
            <person name="Zorn A.M."/>
            <person name="Ito M."/>
            <person name="Marcotte E.M."/>
            <person name="Wallingford J.B."/>
            <person name="Ito Y."/>
            <person name="Asashima M."/>
            <person name="Ueno N."/>
            <person name="Matsuda Y."/>
            <person name="Veenstra G.J."/>
            <person name="Fujiyama A."/>
            <person name="Harland R.M."/>
            <person name="Taira M."/>
            <person name="Rokhsar D.S."/>
        </authorList>
    </citation>
    <scope>NUCLEOTIDE SEQUENCE [LARGE SCALE GENOMIC DNA]</scope>
    <source>
        <strain evidence="3">J</strain>
    </source>
</reference>
<sequence>MWGLPLDMLLMSGLYLGTALSAGDMACGEDILNPTPSLLSLTAALTADPSVLGIYRAGTNAGRSHLIPLYLREHRSEGQASRQLTVTDRSLELPANPLQPATAAEKCIGHHINISASSCAPFQQTCPRAHALQSELDEGRRLLWRSLRFSTCATS</sequence>
<protein>
    <submittedName>
        <fullName evidence="2">Uncharacterized protein</fullName>
    </submittedName>
</protein>
<gene>
    <name evidence="2" type="ORF">XELAEV_18043973mg</name>
</gene>
<evidence type="ECO:0000313" key="3">
    <source>
        <dbReference type="Proteomes" id="UP000694892"/>
    </source>
</evidence>
<evidence type="ECO:0000256" key="1">
    <source>
        <dbReference type="SAM" id="SignalP"/>
    </source>
</evidence>
<dbReference type="Proteomes" id="UP000694892">
    <property type="component" value="Chromosome 9_10L"/>
</dbReference>
<evidence type="ECO:0000313" key="2">
    <source>
        <dbReference type="EMBL" id="OCT62882.1"/>
    </source>
</evidence>
<feature type="chain" id="PRO_5037455315" evidence="1">
    <location>
        <begin position="22"/>
        <end position="155"/>
    </location>
</feature>
<keyword evidence="1" id="KW-0732">Signal</keyword>